<name>A0AAV1ZUQ2_9ARAC</name>
<reference evidence="2 3" key="1">
    <citation type="submission" date="2024-04" db="EMBL/GenBank/DDBJ databases">
        <authorList>
            <person name="Rising A."/>
            <person name="Reimegard J."/>
            <person name="Sonavane S."/>
            <person name="Akerstrom W."/>
            <person name="Nylinder S."/>
            <person name="Hedman E."/>
            <person name="Kallberg Y."/>
        </authorList>
    </citation>
    <scope>NUCLEOTIDE SEQUENCE [LARGE SCALE GENOMIC DNA]</scope>
</reference>
<proteinExistence type="predicted"/>
<accession>A0AAV1ZUQ2</accession>
<comment type="caution">
    <text evidence="2">The sequence shown here is derived from an EMBL/GenBank/DDBJ whole genome shotgun (WGS) entry which is preliminary data.</text>
</comment>
<evidence type="ECO:0000313" key="3">
    <source>
        <dbReference type="Proteomes" id="UP001497382"/>
    </source>
</evidence>
<dbReference type="AlphaFoldDB" id="A0AAV1ZUQ2"/>
<evidence type="ECO:0000313" key="2">
    <source>
        <dbReference type="EMBL" id="CAL1275589.1"/>
    </source>
</evidence>
<gene>
    <name evidence="2" type="ORF">LARSCL_LOCUS8163</name>
</gene>
<keyword evidence="3" id="KW-1185">Reference proteome</keyword>
<feature type="region of interest" description="Disordered" evidence="1">
    <location>
        <begin position="38"/>
        <end position="74"/>
    </location>
</feature>
<dbReference type="Proteomes" id="UP001497382">
    <property type="component" value="Unassembled WGS sequence"/>
</dbReference>
<dbReference type="EMBL" id="CAXIEN010000085">
    <property type="protein sequence ID" value="CAL1275589.1"/>
    <property type="molecule type" value="Genomic_DNA"/>
</dbReference>
<protein>
    <submittedName>
        <fullName evidence="2">Uncharacterized protein</fullName>
    </submittedName>
</protein>
<sequence>MSQPWFSDMDTRAKSDDAFPKMKYRNGVRACTLCETPGPESFKISSDENSDLPSSASEKLSTLPSSASAYSQTTENLPYTAIDNLSDLPSPTSQYPSVEVDTESSCSRILDSYSETTCINSNGYLQVTPKTRKIKSLLSNEFRS</sequence>
<evidence type="ECO:0000256" key="1">
    <source>
        <dbReference type="SAM" id="MobiDB-lite"/>
    </source>
</evidence>
<organism evidence="2 3">
    <name type="scientific">Larinioides sclopetarius</name>
    <dbReference type="NCBI Taxonomy" id="280406"/>
    <lineage>
        <taxon>Eukaryota</taxon>
        <taxon>Metazoa</taxon>
        <taxon>Ecdysozoa</taxon>
        <taxon>Arthropoda</taxon>
        <taxon>Chelicerata</taxon>
        <taxon>Arachnida</taxon>
        <taxon>Araneae</taxon>
        <taxon>Araneomorphae</taxon>
        <taxon>Entelegynae</taxon>
        <taxon>Araneoidea</taxon>
        <taxon>Araneidae</taxon>
        <taxon>Larinioides</taxon>
    </lineage>
</organism>
<feature type="compositionally biased region" description="Polar residues" evidence="1">
    <location>
        <begin position="51"/>
        <end position="74"/>
    </location>
</feature>